<evidence type="ECO:0000313" key="2">
    <source>
        <dbReference type="EMBL" id="SHE28086.1"/>
    </source>
</evidence>
<dbReference type="GO" id="GO:0046677">
    <property type="term" value="P:response to antibiotic"/>
    <property type="evidence" value="ECO:0007669"/>
    <property type="project" value="InterPro"/>
</dbReference>
<dbReference type="SUPFAM" id="SSF56601">
    <property type="entry name" value="beta-lactamase/transpeptidase-like"/>
    <property type="match status" value="1"/>
</dbReference>
<dbReference type="Proteomes" id="UP000184114">
    <property type="component" value="Unassembled WGS sequence"/>
</dbReference>
<dbReference type="Pfam" id="PF13354">
    <property type="entry name" value="Beta-lactamase2"/>
    <property type="match status" value="1"/>
</dbReference>
<dbReference type="GO" id="GO:0008800">
    <property type="term" value="F:beta-lactamase activity"/>
    <property type="evidence" value="ECO:0007669"/>
    <property type="project" value="InterPro"/>
</dbReference>
<dbReference type="EMBL" id="FQTY01000001">
    <property type="protein sequence ID" value="SHE28086.1"/>
    <property type="molecule type" value="Genomic_DNA"/>
</dbReference>
<protein>
    <submittedName>
        <fullName evidence="2">Beta-lactamase class A</fullName>
    </submittedName>
</protein>
<keyword evidence="3" id="KW-1185">Reference proteome</keyword>
<dbReference type="PANTHER" id="PTHR35333:SF3">
    <property type="entry name" value="BETA-LACTAMASE-TYPE TRANSPEPTIDASE FOLD CONTAINING PROTEIN"/>
    <property type="match status" value="1"/>
</dbReference>
<accession>A0A1M4S797</accession>
<dbReference type="AlphaFoldDB" id="A0A1M4S797"/>
<feature type="domain" description="Beta-lactamase class A catalytic" evidence="1">
    <location>
        <begin position="22"/>
        <end position="243"/>
    </location>
</feature>
<dbReference type="GeneID" id="90994820"/>
<evidence type="ECO:0000259" key="1">
    <source>
        <dbReference type="Pfam" id="PF13354"/>
    </source>
</evidence>
<dbReference type="GO" id="GO:0030655">
    <property type="term" value="P:beta-lactam antibiotic catabolic process"/>
    <property type="evidence" value="ECO:0007669"/>
    <property type="project" value="InterPro"/>
</dbReference>
<evidence type="ECO:0000313" key="3">
    <source>
        <dbReference type="Proteomes" id="UP000184114"/>
    </source>
</evidence>
<name>A0A1M4S797_9FIRM</name>
<dbReference type="STRING" id="1123404.SAMN02745784_00127"/>
<dbReference type="InterPro" id="IPR012338">
    <property type="entry name" value="Beta-lactam/transpept-like"/>
</dbReference>
<reference evidence="3" key="1">
    <citation type="submission" date="2016-11" db="EMBL/GenBank/DDBJ databases">
        <authorList>
            <person name="Varghese N."/>
            <person name="Submissions S."/>
        </authorList>
    </citation>
    <scope>NUCLEOTIDE SEQUENCE [LARGE SCALE GENOMIC DNA]</scope>
    <source>
        <strain evidence="3">DSM 18095</strain>
    </source>
</reference>
<dbReference type="Gene3D" id="3.40.710.10">
    <property type="entry name" value="DD-peptidase/beta-lactamase superfamily"/>
    <property type="match status" value="1"/>
</dbReference>
<sequence length="280" mass="32170">MDKLSLESRINAEVYNFSGKMGIYLNDFKGNIIEINSDTKFETASTIKVFVLAELYRQIHEKKINANKILKYEKENYVVGSGILRDLDYGVEMTAKSFATLMIVISDNIATNILIDLLGIDNINNTCVDLGLKDTILHNKIDFEKYSKLGTTTPRDYGKFFELLYKKELWSKEISEEMIEIFKNQHYNTILTRDLPQYFLDSENTGDEELVSIASKSGSMNECRNDGGIVYTPYGGYVISLFTKDFVDNLYYNDHESYRFGGKVSRLIFDQYLSLKGSFK</sequence>
<gene>
    <name evidence="2" type="ORF">SAMN02745784_00127</name>
</gene>
<dbReference type="RefSeq" id="WP_072971684.1">
    <property type="nucleotide sequence ID" value="NZ_FQTY01000001.1"/>
</dbReference>
<dbReference type="PANTHER" id="PTHR35333">
    <property type="entry name" value="BETA-LACTAMASE"/>
    <property type="match status" value="1"/>
</dbReference>
<dbReference type="InterPro" id="IPR000871">
    <property type="entry name" value="Beta-lactam_class-A"/>
</dbReference>
<organism evidence="2 3">
    <name type="scientific">Tissierella praeacuta DSM 18095</name>
    <dbReference type="NCBI Taxonomy" id="1123404"/>
    <lineage>
        <taxon>Bacteria</taxon>
        <taxon>Bacillati</taxon>
        <taxon>Bacillota</taxon>
        <taxon>Tissierellia</taxon>
        <taxon>Tissierellales</taxon>
        <taxon>Tissierellaceae</taxon>
        <taxon>Tissierella</taxon>
    </lineage>
</organism>
<proteinExistence type="predicted"/>
<dbReference type="InterPro" id="IPR045155">
    <property type="entry name" value="Beta-lactam_cat"/>
</dbReference>